<keyword evidence="1" id="KW-0472">Membrane</keyword>
<protein>
    <submittedName>
        <fullName evidence="2">Uncharacterized protein</fullName>
    </submittedName>
</protein>
<dbReference type="Proteomes" id="UP001381693">
    <property type="component" value="Unassembled WGS sequence"/>
</dbReference>
<evidence type="ECO:0000256" key="1">
    <source>
        <dbReference type="SAM" id="Phobius"/>
    </source>
</evidence>
<dbReference type="AlphaFoldDB" id="A0AAN8WFA2"/>
<accession>A0AAN8WFA2</accession>
<name>A0AAN8WFA2_HALRR</name>
<feature type="transmembrane region" description="Helical" evidence="1">
    <location>
        <begin position="24"/>
        <end position="47"/>
    </location>
</feature>
<keyword evidence="1" id="KW-1133">Transmembrane helix</keyword>
<keyword evidence="3" id="KW-1185">Reference proteome</keyword>
<proteinExistence type="predicted"/>
<dbReference type="EMBL" id="JAXCGZ010020836">
    <property type="protein sequence ID" value="KAK7065262.1"/>
    <property type="molecule type" value="Genomic_DNA"/>
</dbReference>
<sequence length="514" mass="57383">MAEDLCRNRPCRGRGWCSREKRQAAVQIVLLCVASCSWTLLLISLTLTTSASKPRHARKAIANSDPQWTEGGAEACEECLLRRGPPKTYWQVFERSLQQIAAALDRLDQPLAPPALRAQLQATRSLLRRLATILHMPLIINPETQQSRELSHEVILRAPGHVDGRLACPDQFMGPKAGYPHYHHGYMSINCSALPLKKVLTAVLWDIESEHLTHVLDDFNSIYPGLPVHLISDIEVKQMPNIITEHPTPTIGEGISRALHHVNTPYILLGPSLTEINNHSRLERLVWVAEWSGVWAAGGAGKGQNGHWRAGCLQALESEGQLMYSWGYTASLFECQLCHALHGPLVIRTEALRKLDWPKPDTSSELLFPSLFLGIHKGAESHKHGGAVCPDSMFMISSIEPPWDIIGDKFKRDQQLRKVATLWHSVAKQRRLARLRLPSGAIVNYPCDLLEGVRQQQSTRFSPTSADQDVTASWACQRRELKIILGDVLGVCSKLMEKCCLHEPTLSGKYENSV</sequence>
<gene>
    <name evidence="2" type="ORF">SK128_006596</name>
</gene>
<comment type="caution">
    <text evidence="2">The sequence shown here is derived from an EMBL/GenBank/DDBJ whole genome shotgun (WGS) entry which is preliminary data.</text>
</comment>
<organism evidence="2 3">
    <name type="scientific">Halocaridina rubra</name>
    <name type="common">Hawaiian red shrimp</name>
    <dbReference type="NCBI Taxonomy" id="373956"/>
    <lineage>
        <taxon>Eukaryota</taxon>
        <taxon>Metazoa</taxon>
        <taxon>Ecdysozoa</taxon>
        <taxon>Arthropoda</taxon>
        <taxon>Crustacea</taxon>
        <taxon>Multicrustacea</taxon>
        <taxon>Malacostraca</taxon>
        <taxon>Eumalacostraca</taxon>
        <taxon>Eucarida</taxon>
        <taxon>Decapoda</taxon>
        <taxon>Pleocyemata</taxon>
        <taxon>Caridea</taxon>
        <taxon>Atyoidea</taxon>
        <taxon>Atyidae</taxon>
        <taxon>Halocaridina</taxon>
    </lineage>
</organism>
<reference evidence="2 3" key="1">
    <citation type="submission" date="2023-11" db="EMBL/GenBank/DDBJ databases">
        <title>Halocaridina rubra genome assembly.</title>
        <authorList>
            <person name="Smith C."/>
        </authorList>
    </citation>
    <scope>NUCLEOTIDE SEQUENCE [LARGE SCALE GENOMIC DNA]</scope>
    <source>
        <strain evidence="2">EP-1</strain>
        <tissue evidence="2">Whole</tissue>
    </source>
</reference>
<keyword evidence="1" id="KW-0812">Transmembrane</keyword>
<evidence type="ECO:0000313" key="2">
    <source>
        <dbReference type="EMBL" id="KAK7065262.1"/>
    </source>
</evidence>
<evidence type="ECO:0000313" key="3">
    <source>
        <dbReference type="Proteomes" id="UP001381693"/>
    </source>
</evidence>